<protein>
    <recommendedName>
        <fullName evidence="9">TF-B3 domain-containing protein</fullName>
    </recommendedName>
</protein>
<evidence type="ECO:0000256" key="1">
    <source>
        <dbReference type="ARBA" id="ARBA00004123"/>
    </source>
</evidence>
<evidence type="ECO:0000256" key="6">
    <source>
        <dbReference type="SAM" id="MobiDB-lite"/>
    </source>
</evidence>
<evidence type="ECO:0000256" key="3">
    <source>
        <dbReference type="ARBA" id="ARBA00023125"/>
    </source>
</evidence>
<dbReference type="GO" id="GO:0005634">
    <property type="term" value="C:nucleus"/>
    <property type="evidence" value="ECO:0007669"/>
    <property type="project" value="UniProtKB-SubCell"/>
</dbReference>
<dbReference type="Gene3D" id="2.40.330.10">
    <property type="entry name" value="DNA-binding pseudobarrel domain"/>
    <property type="match status" value="1"/>
</dbReference>
<evidence type="ECO:0000313" key="8">
    <source>
        <dbReference type="Proteomes" id="UP000541444"/>
    </source>
</evidence>
<reference evidence="7 8" key="1">
    <citation type="journal article" date="2020" name="IScience">
        <title>Genome Sequencing of the Endangered Kingdonia uniflora (Circaeasteraceae, Ranunculales) Reveals Potential Mechanisms of Evolutionary Specialization.</title>
        <authorList>
            <person name="Sun Y."/>
            <person name="Deng T."/>
            <person name="Zhang A."/>
            <person name="Moore M.J."/>
            <person name="Landis J.B."/>
            <person name="Lin N."/>
            <person name="Zhang H."/>
            <person name="Zhang X."/>
            <person name="Huang J."/>
            <person name="Zhang X."/>
            <person name="Sun H."/>
            <person name="Wang H."/>
        </authorList>
    </citation>
    <scope>NUCLEOTIDE SEQUENCE [LARGE SCALE GENOMIC DNA]</scope>
    <source>
        <strain evidence="7">TB1705</strain>
        <tissue evidence="7">Leaf</tissue>
    </source>
</reference>
<comment type="subcellular location">
    <subcellularLocation>
        <location evidence="1">Nucleus</location>
    </subcellularLocation>
</comment>
<dbReference type="InterPro" id="IPR015300">
    <property type="entry name" value="DNA-bd_pseudobarrel_sf"/>
</dbReference>
<organism evidence="7 8">
    <name type="scientific">Kingdonia uniflora</name>
    <dbReference type="NCBI Taxonomy" id="39325"/>
    <lineage>
        <taxon>Eukaryota</taxon>
        <taxon>Viridiplantae</taxon>
        <taxon>Streptophyta</taxon>
        <taxon>Embryophyta</taxon>
        <taxon>Tracheophyta</taxon>
        <taxon>Spermatophyta</taxon>
        <taxon>Magnoliopsida</taxon>
        <taxon>Ranunculales</taxon>
        <taxon>Circaeasteraceae</taxon>
        <taxon>Kingdonia</taxon>
    </lineage>
</organism>
<keyword evidence="2" id="KW-0805">Transcription regulation</keyword>
<accession>A0A7J7PBF8</accession>
<name>A0A7J7PBF8_9MAGN</name>
<gene>
    <name evidence="7" type="ORF">GIB67_031357</name>
</gene>
<dbReference type="Proteomes" id="UP000541444">
    <property type="component" value="Unassembled WGS sequence"/>
</dbReference>
<keyword evidence="8" id="KW-1185">Reference proteome</keyword>
<keyword evidence="3" id="KW-0238">DNA-binding</keyword>
<proteinExistence type="predicted"/>
<keyword evidence="4" id="KW-0804">Transcription</keyword>
<dbReference type="EMBL" id="JACGCM010000065">
    <property type="protein sequence ID" value="KAF6176693.1"/>
    <property type="molecule type" value="Genomic_DNA"/>
</dbReference>
<sequence length="217" mass="24763">MYGKYGVVVQWSRTLFDEMLERNGVSWNAMIVPMAYSLSGFDWGFGLQYSEARVKRSTPQVDASAEAHSKDIDKAEILADHDVSSTRKGAFTDDDDDRVKICAEEQEEEVVADHAESSQRNRALTNDNAKTNTRVQAEEDQKSLDTRHPSFLKFVVKSHVRGCYHMYLPTKFFNSYLTENDYIITLVDENKAICTIQYMDKVFRGGWKAFSIGSQLT</sequence>
<evidence type="ECO:0008006" key="9">
    <source>
        <dbReference type="Google" id="ProtNLM"/>
    </source>
</evidence>
<dbReference type="GO" id="GO:0003677">
    <property type="term" value="F:DNA binding"/>
    <property type="evidence" value="ECO:0007669"/>
    <property type="project" value="UniProtKB-KW"/>
</dbReference>
<dbReference type="SUPFAM" id="SSF101936">
    <property type="entry name" value="DNA-binding pseudobarrel domain"/>
    <property type="match status" value="1"/>
</dbReference>
<evidence type="ECO:0000256" key="4">
    <source>
        <dbReference type="ARBA" id="ARBA00023163"/>
    </source>
</evidence>
<evidence type="ECO:0000256" key="2">
    <source>
        <dbReference type="ARBA" id="ARBA00023015"/>
    </source>
</evidence>
<dbReference type="AlphaFoldDB" id="A0A7J7PBF8"/>
<comment type="caution">
    <text evidence="7">The sequence shown here is derived from an EMBL/GenBank/DDBJ whole genome shotgun (WGS) entry which is preliminary data.</text>
</comment>
<dbReference type="CDD" id="cd10017">
    <property type="entry name" value="B3_DNA"/>
    <property type="match status" value="1"/>
</dbReference>
<feature type="compositionally biased region" description="Polar residues" evidence="6">
    <location>
        <begin position="120"/>
        <end position="135"/>
    </location>
</feature>
<keyword evidence="5" id="KW-0539">Nucleus</keyword>
<feature type="region of interest" description="Disordered" evidence="6">
    <location>
        <begin position="111"/>
        <end position="142"/>
    </location>
</feature>
<dbReference type="InterPro" id="IPR003340">
    <property type="entry name" value="B3_DNA-bd"/>
</dbReference>
<evidence type="ECO:0000313" key="7">
    <source>
        <dbReference type="EMBL" id="KAF6176693.1"/>
    </source>
</evidence>
<evidence type="ECO:0000256" key="5">
    <source>
        <dbReference type="ARBA" id="ARBA00023242"/>
    </source>
</evidence>